<dbReference type="Pfam" id="PF01814">
    <property type="entry name" value="Hemerythrin"/>
    <property type="match status" value="1"/>
</dbReference>
<sequence length="186" mass="20828">MGHGGNVIEELTADHREVEEIFGRLQAMTGRGQELRDLVDEVTIELVRHSVAEEQYLYPAVREHIQGGDRLADKELDDHARVEKILKQLEKMNTDDAHMSMMLQQLMDEVTVHVQDEENNLFPMLRQACTPEALDDLGDKIRRAKAMAPTRPHPAAPDTPMASKILAPGAGLVDRARDFVTGRGKS</sequence>
<dbReference type="PANTHER" id="PTHR35585:SF1">
    <property type="entry name" value="HHE DOMAIN PROTEIN (AFU_ORTHOLOGUE AFUA_4G00730)"/>
    <property type="match status" value="1"/>
</dbReference>
<evidence type="ECO:0000256" key="1">
    <source>
        <dbReference type="SAM" id="MobiDB-lite"/>
    </source>
</evidence>
<dbReference type="Gene3D" id="1.20.120.520">
    <property type="entry name" value="nmb1532 protein domain like"/>
    <property type="match status" value="1"/>
</dbReference>
<dbReference type="CDD" id="cd12108">
    <property type="entry name" value="Hr-like"/>
    <property type="match status" value="1"/>
</dbReference>
<protein>
    <submittedName>
        <fullName evidence="3">Hemerythrin domain-containing protein</fullName>
    </submittedName>
</protein>
<gene>
    <name evidence="3" type="ORF">GCM10010430_80620</name>
</gene>
<proteinExistence type="predicted"/>
<dbReference type="RefSeq" id="WP_344641543.1">
    <property type="nucleotide sequence ID" value="NZ_BAAATR010000105.1"/>
</dbReference>
<name>A0ABP5RZG1_9ACTN</name>
<evidence type="ECO:0000313" key="4">
    <source>
        <dbReference type="Proteomes" id="UP001500305"/>
    </source>
</evidence>
<reference evidence="4" key="1">
    <citation type="journal article" date="2019" name="Int. J. Syst. Evol. Microbiol.">
        <title>The Global Catalogue of Microorganisms (GCM) 10K type strain sequencing project: providing services to taxonomists for standard genome sequencing and annotation.</title>
        <authorList>
            <consortium name="The Broad Institute Genomics Platform"/>
            <consortium name="The Broad Institute Genome Sequencing Center for Infectious Disease"/>
            <person name="Wu L."/>
            <person name="Ma J."/>
        </authorList>
    </citation>
    <scope>NUCLEOTIDE SEQUENCE [LARGE SCALE GENOMIC DNA]</scope>
    <source>
        <strain evidence="4">JCM 7356</strain>
    </source>
</reference>
<feature type="domain" description="Hemerythrin-like" evidence="2">
    <location>
        <begin position="7"/>
        <end position="125"/>
    </location>
</feature>
<evidence type="ECO:0000259" key="2">
    <source>
        <dbReference type="Pfam" id="PF01814"/>
    </source>
</evidence>
<comment type="caution">
    <text evidence="3">The sequence shown here is derived from an EMBL/GenBank/DDBJ whole genome shotgun (WGS) entry which is preliminary data.</text>
</comment>
<feature type="region of interest" description="Disordered" evidence="1">
    <location>
        <begin position="148"/>
        <end position="169"/>
    </location>
</feature>
<dbReference type="InterPro" id="IPR012312">
    <property type="entry name" value="Hemerythrin-like"/>
</dbReference>
<accession>A0ABP5RZG1</accession>
<dbReference type="EMBL" id="BAAATR010000105">
    <property type="protein sequence ID" value="GAA2282721.1"/>
    <property type="molecule type" value="Genomic_DNA"/>
</dbReference>
<dbReference type="Proteomes" id="UP001500305">
    <property type="component" value="Unassembled WGS sequence"/>
</dbReference>
<dbReference type="PANTHER" id="PTHR35585">
    <property type="entry name" value="HHE DOMAIN PROTEIN (AFU_ORTHOLOGUE AFUA_4G00730)"/>
    <property type="match status" value="1"/>
</dbReference>
<keyword evidence="4" id="KW-1185">Reference proteome</keyword>
<organism evidence="3 4">
    <name type="scientific">Kitasatospora cystarginea</name>
    <dbReference type="NCBI Taxonomy" id="58350"/>
    <lineage>
        <taxon>Bacteria</taxon>
        <taxon>Bacillati</taxon>
        <taxon>Actinomycetota</taxon>
        <taxon>Actinomycetes</taxon>
        <taxon>Kitasatosporales</taxon>
        <taxon>Streptomycetaceae</taxon>
        <taxon>Kitasatospora</taxon>
    </lineage>
</organism>
<evidence type="ECO:0000313" key="3">
    <source>
        <dbReference type="EMBL" id="GAA2282721.1"/>
    </source>
</evidence>